<gene>
    <name evidence="1" type="ORF">SNE25_09260</name>
</gene>
<evidence type="ECO:0000313" key="2">
    <source>
        <dbReference type="Proteomes" id="UP001324380"/>
    </source>
</evidence>
<dbReference type="EMBL" id="CP139558">
    <property type="protein sequence ID" value="WPU95705.1"/>
    <property type="molecule type" value="Genomic_DNA"/>
</dbReference>
<dbReference type="Proteomes" id="UP001324380">
    <property type="component" value="Chromosome"/>
</dbReference>
<evidence type="ECO:0008006" key="3">
    <source>
        <dbReference type="Google" id="ProtNLM"/>
    </source>
</evidence>
<sequence>MTVDNQYIYDHMGRKVKTWEQITNGGQTADTRTLISQMDYNETGQLWKKHLHSTDSVNFRQDITYAYNERGWLKTNSSPLFAEELRYNTGATKYYNGNIAYQFARNLRFSDLTLATEIVKEYSALGVICSIQI</sequence>
<name>A0ABZ0TW82_9SPHI</name>
<evidence type="ECO:0000313" key="1">
    <source>
        <dbReference type="EMBL" id="WPU95705.1"/>
    </source>
</evidence>
<reference evidence="1 2" key="1">
    <citation type="submission" date="2023-11" db="EMBL/GenBank/DDBJ databases">
        <title>Analysis of the Genomes of Mucilaginibacter gossypii cycad 4 and M. sabulilitoris SNA2: microbes with the potential for plant growth promotion.</title>
        <authorList>
            <person name="Hirsch A.M."/>
            <person name="Humm E."/>
            <person name="Rubbi M."/>
            <person name="Del Vecchio G."/>
            <person name="Ha S.M."/>
            <person name="Pellegrini M."/>
            <person name="Gunsalus R.P."/>
        </authorList>
    </citation>
    <scope>NUCLEOTIDE SEQUENCE [LARGE SCALE GENOMIC DNA]</scope>
    <source>
        <strain evidence="1 2">SNA2</strain>
    </source>
</reference>
<protein>
    <recommendedName>
        <fullName evidence="3">YD repeat-containing protein</fullName>
    </recommendedName>
</protein>
<organism evidence="1 2">
    <name type="scientific">Mucilaginibacter sabulilitoris</name>
    <dbReference type="NCBI Taxonomy" id="1173583"/>
    <lineage>
        <taxon>Bacteria</taxon>
        <taxon>Pseudomonadati</taxon>
        <taxon>Bacteroidota</taxon>
        <taxon>Sphingobacteriia</taxon>
        <taxon>Sphingobacteriales</taxon>
        <taxon>Sphingobacteriaceae</taxon>
        <taxon>Mucilaginibacter</taxon>
    </lineage>
</organism>
<proteinExistence type="predicted"/>
<dbReference type="RefSeq" id="WP_321564811.1">
    <property type="nucleotide sequence ID" value="NZ_CP139558.1"/>
</dbReference>
<keyword evidence="2" id="KW-1185">Reference proteome</keyword>
<accession>A0ABZ0TW82</accession>